<sequence length="29" mass="3499">MNVWYDKQKKAPWSPPSYVFGIIWPILYA</sequence>
<dbReference type="InterPro" id="IPR038330">
    <property type="entry name" value="TspO/MBR-related_sf"/>
</dbReference>
<dbReference type="Gene3D" id="1.20.1260.100">
    <property type="entry name" value="TspO/MBR protein"/>
    <property type="match status" value="1"/>
</dbReference>
<dbReference type="AlphaFoldDB" id="A0A6C0IN06"/>
<protein>
    <recommendedName>
        <fullName evidence="7">Tryptophan-rich sensory protein</fullName>
    </recommendedName>
</protein>
<name>A0A6C0IN06_9ZZZZ</name>
<evidence type="ECO:0000256" key="3">
    <source>
        <dbReference type="ARBA" id="ARBA00022692"/>
    </source>
</evidence>
<reference evidence="6" key="1">
    <citation type="journal article" date="2020" name="Nature">
        <title>Giant virus diversity and host interactions through global metagenomics.</title>
        <authorList>
            <person name="Schulz F."/>
            <person name="Roux S."/>
            <person name="Paez-Espino D."/>
            <person name="Jungbluth S."/>
            <person name="Walsh D.A."/>
            <person name="Denef V.J."/>
            <person name="McMahon K.D."/>
            <person name="Konstantinidis K.T."/>
            <person name="Eloe-Fadrosh E.A."/>
            <person name="Kyrpides N.C."/>
            <person name="Woyke T."/>
        </authorList>
    </citation>
    <scope>NUCLEOTIDE SEQUENCE</scope>
    <source>
        <strain evidence="6">GVMAG-M-3300024258-28</strain>
    </source>
</reference>
<evidence type="ECO:0000256" key="2">
    <source>
        <dbReference type="ARBA" id="ARBA00007524"/>
    </source>
</evidence>
<evidence type="ECO:0000256" key="5">
    <source>
        <dbReference type="ARBA" id="ARBA00023136"/>
    </source>
</evidence>
<accession>A0A6C0IN06</accession>
<proteinExistence type="inferred from homology"/>
<evidence type="ECO:0000256" key="4">
    <source>
        <dbReference type="ARBA" id="ARBA00022989"/>
    </source>
</evidence>
<keyword evidence="5" id="KW-0472">Membrane</keyword>
<evidence type="ECO:0000313" key="6">
    <source>
        <dbReference type="EMBL" id="QHT94209.1"/>
    </source>
</evidence>
<comment type="subcellular location">
    <subcellularLocation>
        <location evidence="1">Membrane</location>
        <topology evidence="1">Multi-pass membrane protein</topology>
    </subcellularLocation>
</comment>
<dbReference type="Pfam" id="PF03073">
    <property type="entry name" value="TspO_MBR"/>
    <property type="match status" value="1"/>
</dbReference>
<organism evidence="6">
    <name type="scientific">viral metagenome</name>
    <dbReference type="NCBI Taxonomy" id="1070528"/>
    <lineage>
        <taxon>unclassified sequences</taxon>
        <taxon>metagenomes</taxon>
        <taxon>organismal metagenomes</taxon>
    </lineage>
</organism>
<dbReference type="EMBL" id="MN740217">
    <property type="protein sequence ID" value="QHT94209.1"/>
    <property type="molecule type" value="Genomic_DNA"/>
</dbReference>
<comment type="similarity">
    <text evidence="2">Belongs to the TspO/BZRP family.</text>
</comment>
<dbReference type="GO" id="GO:0016020">
    <property type="term" value="C:membrane"/>
    <property type="evidence" value="ECO:0007669"/>
    <property type="project" value="UniProtKB-SubCell"/>
</dbReference>
<keyword evidence="4" id="KW-1133">Transmembrane helix</keyword>
<keyword evidence="3" id="KW-0812">Transmembrane</keyword>
<evidence type="ECO:0000256" key="1">
    <source>
        <dbReference type="ARBA" id="ARBA00004141"/>
    </source>
</evidence>
<evidence type="ECO:0008006" key="7">
    <source>
        <dbReference type="Google" id="ProtNLM"/>
    </source>
</evidence>
<dbReference type="InterPro" id="IPR004307">
    <property type="entry name" value="TspO_MBR"/>
</dbReference>